<keyword evidence="1" id="KW-0175">Coiled coil</keyword>
<reference evidence="3" key="2">
    <citation type="submission" date="2025-08" db="UniProtKB">
        <authorList>
            <consortium name="Ensembl"/>
        </authorList>
    </citation>
    <scope>IDENTIFICATION</scope>
</reference>
<dbReference type="InterPro" id="IPR024152">
    <property type="entry name" value="Inh_kappa-B_kinase-int"/>
</dbReference>
<feature type="compositionally biased region" description="Basic and acidic residues" evidence="2">
    <location>
        <begin position="12"/>
        <end position="23"/>
    </location>
</feature>
<dbReference type="PANTHER" id="PTHR21734:SF10">
    <property type="entry name" value="INHIBITOR OF NUCLEAR FACTOR KAPPA-B KINASE-INTERACTING PROTEIN"/>
    <property type="match status" value="1"/>
</dbReference>
<dbReference type="Proteomes" id="UP000694397">
    <property type="component" value="Chromosome 2"/>
</dbReference>
<sequence length="349" mass="37604">MPASEIKQRKRGANETKQGKQLEEEREPPPGPSGDTSGGRKAAEMDGAASSQWSSAGRAGPRVSAALWVAVCLGLAWFALHQNGRLAELEQKCGRAAELLELRERVTHLSDKFDGIQALLVQLQEQAVLSQWEQLQGDIADLKGWAAGATEKRERLQATMADLSQAVGHIEERTAAVAKDAGAQVSAARTDVRRMSGLASDVEMLLERVGALEENLARTELSMAKRIGDLLAGSIDRVVALRASSEKNSQAVERLQRGAAQLAGADSELAGRILALETGRARLVKTVTIASDLKPKVSTVKRDLAMLEPLLSDLTSRIGQLAQDMGHREQDVGELRDTIAKLSSLRKEL</sequence>
<gene>
    <name evidence="3" type="primary">IKBIP</name>
</gene>
<evidence type="ECO:0000313" key="4">
    <source>
        <dbReference type="Proteomes" id="UP000694397"/>
    </source>
</evidence>
<dbReference type="AlphaFoldDB" id="A0A8C9UWS4"/>
<dbReference type="RefSeq" id="XP_029105771.1">
    <property type="nucleotide sequence ID" value="XM_029249938.1"/>
</dbReference>
<evidence type="ECO:0000256" key="1">
    <source>
        <dbReference type="SAM" id="Coils"/>
    </source>
</evidence>
<protein>
    <submittedName>
        <fullName evidence="3">IKBKB interacting protein</fullName>
    </submittedName>
</protein>
<dbReference type="GeneTree" id="ENSGT00500000045001"/>
<name>A0A8C9UWS4_SCLFO</name>
<reference evidence="3" key="3">
    <citation type="submission" date="2025-09" db="UniProtKB">
        <authorList>
            <consortium name="Ensembl"/>
        </authorList>
    </citation>
    <scope>IDENTIFICATION</scope>
</reference>
<evidence type="ECO:0000256" key="2">
    <source>
        <dbReference type="SAM" id="MobiDB-lite"/>
    </source>
</evidence>
<proteinExistence type="predicted"/>
<evidence type="ECO:0000313" key="3">
    <source>
        <dbReference type="Ensembl" id="ENSSFOP00015000841.2"/>
    </source>
</evidence>
<dbReference type="GeneID" id="108931388"/>
<dbReference type="PANTHER" id="PTHR21734">
    <property type="entry name" value="INHIBITOR OF NUCLEAR FACTOR KAPPA-B KINASE-INTERACTING PROTEIN"/>
    <property type="match status" value="1"/>
</dbReference>
<dbReference type="Ensembl" id="ENSSFOT00015000868.2">
    <property type="protein sequence ID" value="ENSSFOP00015000841.2"/>
    <property type="gene ID" value="ENSSFOG00015000593.2"/>
</dbReference>
<reference evidence="3 4" key="1">
    <citation type="submission" date="2019-04" db="EMBL/GenBank/DDBJ databases">
        <authorList>
            <consortium name="Wellcome Sanger Institute Data Sharing"/>
        </authorList>
    </citation>
    <scope>NUCLEOTIDE SEQUENCE [LARGE SCALE GENOMIC DNA]</scope>
</reference>
<feature type="coiled-coil region" evidence="1">
    <location>
        <begin position="146"/>
        <end position="173"/>
    </location>
</feature>
<keyword evidence="4" id="KW-1185">Reference proteome</keyword>
<accession>A0A8C9UWS4</accession>
<organism evidence="3 4">
    <name type="scientific">Scleropages formosus</name>
    <name type="common">Asian bonytongue</name>
    <name type="synonym">Osteoglossum formosum</name>
    <dbReference type="NCBI Taxonomy" id="113540"/>
    <lineage>
        <taxon>Eukaryota</taxon>
        <taxon>Metazoa</taxon>
        <taxon>Chordata</taxon>
        <taxon>Craniata</taxon>
        <taxon>Vertebrata</taxon>
        <taxon>Euteleostomi</taxon>
        <taxon>Actinopterygii</taxon>
        <taxon>Neopterygii</taxon>
        <taxon>Teleostei</taxon>
        <taxon>Osteoglossocephala</taxon>
        <taxon>Osteoglossomorpha</taxon>
        <taxon>Osteoglossiformes</taxon>
        <taxon>Osteoglossidae</taxon>
        <taxon>Scleropages</taxon>
    </lineage>
</organism>
<feature type="region of interest" description="Disordered" evidence="2">
    <location>
        <begin position="1"/>
        <end position="56"/>
    </location>
</feature>
<dbReference type="OrthoDB" id="9907187at2759"/>